<dbReference type="RefSeq" id="WP_073125404.1">
    <property type="nucleotide sequence ID" value="NZ_BAABCH010000101.1"/>
</dbReference>
<gene>
    <name evidence="2" type="ORF">SAMN04488530_11062</name>
</gene>
<dbReference type="SUPFAM" id="SSF55315">
    <property type="entry name" value="L30e-like"/>
    <property type="match status" value="1"/>
</dbReference>
<dbReference type="EMBL" id="FQWX01000010">
    <property type="protein sequence ID" value="SHG88904.1"/>
    <property type="molecule type" value="Genomic_DNA"/>
</dbReference>
<dbReference type="AlphaFoldDB" id="A0A1M5NH62"/>
<feature type="domain" description="Ribosomal protein eL8/eL30/eS12/Gadd45" evidence="1">
    <location>
        <begin position="7"/>
        <end position="96"/>
    </location>
</feature>
<dbReference type="STRING" id="1121321.SAMN04488530_11062"/>
<sequence length="106" mass="11811">MTNNEEKIYSFLGLATRAGKIVSGDDSTLLELKKGKVKLVIVAEDASDNTKKLFRDKSSFRDIPYIIFSTKLKLGMSIGKAPRAVLGIKDENFSKRITELIETSKK</sequence>
<protein>
    <submittedName>
        <fullName evidence="2">Ribosomal protein L7Ae</fullName>
    </submittedName>
</protein>
<dbReference type="InterPro" id="IPR029064">
    <property type="entry name" value="Ribosomal_eL30-like_sf"/>
</dbReference>
<dbReference type="GO" id="GO:0005840">
    <property type="term" value="C:ribosome"/>
    <property type="evidence" value="ECO:0007669"/>
    <property type="project" value="UniProtKB-KW"/>
</dbReference>
<evidence type="ECO:0000259" key="1">
    <source>
        <dbReference type="Pfam" id="PF01248"/>
    </source>
</evidence>
<dbReference type="Pfam" id="PF01248">
    <property type="entry name" value="Ribosomal_L7Ae"/>
    <property type="match status" value="1"/>
</dbReference>
<dbReference type="OrthoDB" id="9794863at2"/>
<dbReference type="Proteomes" id="UP000243255">
    <property type="component" value="Unassembled WGS sequence"/>
</dbReference>
<dbReference type="Gene3D" id="3.30.1330.30">
    <property type="match status" value="1"/>
</dbReference>
<name>A0A1M5NH62_9FIRM</name>
<evidence type="ECO:0000313" key="3">
    <source>
        <dbReference type="Proteomes" id="UP000243255"/>
    </source>
</evidence>
<evidence type="ECO:0000313" key="2">
    <source>
        <dbReference type="EMBL" id="SHG88904.1"/>
    </source>
</evidence>
<keyword evidence="2" id="KW-0689">Ribosomal protein</keyword>
<accession>A0A1M5NH62</accession>
<keyword evidence="2" id="KW-0687">Ribonucleoprotein</keyword>
<keyword evidence="3" id="KW-1185">Reference proteome</keyword>
<reference evidence="3" key="1">
    <citation type="submission" date="2016-11" db="EMBL/GenBank/DDBJ databases">
        <authorList>
            <person name="Varghese N."/>
            <person name="Submissions S."/>
        </authorList>
    </citation>
    <scope>NUCLEOTIDE SEQUENCE [LARGE SCALE GENOMIC DNA]</scope>
    <source>
        <strain evidence="3">DSM 2635</strain>
    </source>
</reference>
<dbReference type="InterPro" id="IPR004038">
    <property type="entry name" value="Ribosomal_eL8/eL30/eS12/Gad45"/>
</dbReference>
<proteinExistence type="predicted"/>
<organism evidence="2 3">
    <name type="scientific">Asaccharospora irregularis DSM 2635</name>
    <dbReference type="NCBI Taxonomy" id="1121321"/>
    <lineage>
        <taxon>Bacteria</taxon>
        <taxon>Bacillati</taxon>
        <taxon>Bacillota</taxon>
        <taxon>Clostridia</taxon>
        <taxon>Peptostreptococcales</taxon>
        <taxon>Peptostreptococcaceae</taxon>
        <taxon>Asaccharospora</taxon>
    </lineage>
</organism>